<gene>
    <name evidence="2" type="ORF">HH303_17580</name>
</gene>
<organism evidence="2 3">
    <name type="scientific">Pacificispira spongiicola</name>
    <dbReference type="NCBI Taxonomy" id="2729598"/>
    <lineage>
        <taxon>Bacteria</taxon>
        <taxon>Pseudomonadati</taxon>
        <taxon>Pseudomonadota</taxon>
        <taxon>Alphaproteobacteria</taxon>
        <taxon>Rhodospirillales</taxon>
        <taxon>Rhodospirillaceae</taxon>
        <taxon>Pacificispira</taxon>
    </lineage>
</organism>
<sequence>MLFLSLFLLLLAFFILLNSISSLRETKSRDVLSSVAATFQTAADPDQNAEVLISTLGAVPDPEKVLDEVERLWLSEIPFVKVDRFSTGLQIMVELPVFQLFVGAEPMIRGDRGDLIAATAHVLSARMPGQVVEMQAILFVENLAPVTMVSDGISTGAAARSVLPPQQTPGGGVAVDLADPGALIVESPAATNAENDAALAFQRVGSLAEALIAGGAPKANLEIGIQIGNPSKVRFRFFIRDEDRAFMTFAKSSDATATAPVADPDPIFPGEGRQ</sequence>
<dbReference type="RefSeq" id="WP_169626668.1">
    <property type="nucleotide sequence ID" value="NZ_JABBNT010000005.1"/>
</dbReference>
<dbReference type="Proteomes" id="UP000539372">
    <property type="component" value="Unassembled WGS sequence"/>
</dbReference>
<proteinExistence type="predicted"/>
<feature type="compositionally biased region" description="Low complexity" evidence="1">
    <location>
        <begin position="255"/>
        <end position="265"/>
    </location>
</feature>
<protein>
    <submittedName>
        <fullName evidence="2">Uncharacterized protein</fullName>
    </submittedName>
</protein>
<evidence type="ECO:0000256" key="1">
    <source>
        <dbReference type="SAM" id="MobiDB-lite"/>
    </source>
</evidence>
<evidence type="ECO:0000313" key="2">
    <source>
        <dbReference type="EMBL" id="NMM46306.1"/>
    </source>
</evidence>
<reference evidence="2 3" key="1">
    <citation type="submission" date="2020-04" db="EMBL/GenBank/DDBJ databases">
        <title>Rhodospirillaceae bacterium KN72 isolated from deep sea.</title>
        <authorList>
            <person name="Zhang D.-C."/>
        </authorList>
    </citation>
    <scope>NUCLEOTIDE SEQUENCE [LARGE SCALE GENOMIC DNA]</scope>
    <source>
        <strain evidence="2 3">KN72</strain>
    </source>
</reference>
<evidence type="ECO:0000313" key="3">
    <source>
        <dbReference type="Proteomes" id="UP000539372"/>
    </source>
</evidence>
<dbReference type="AlphaFoldDB" id="A0A7Y0E4J2"/>
<dbReference type="EMBL" id="JABBNT010000005">
    <property type="protein sequence ID" value="NMM46306.1"/>
    <property type="molecule type" value="Genomic_DNA"/>
</dbReference>
<comment type="caution">
    <text evidence="2">The sequence shown here is derived from an EMBL/GenBank/DDBJ whole genome shotgun (WGS) entry which is preliminary data.</text>
</comment>
<feature type="region of interest" description="Disordered" evidence="1">
    <location>
        <begin position="255"/>
        <end position="274"/>
    </location>
</feature>
<keyword evidence="3" id="KW-1185">Reference proteome</keyword>
<accession>A0A7Y0E4J2</accession>
<name>A0A7Y0E4J2_9PROT</name>